<feature type="domain" description="PAS" evidence="1">
    <location>
        <begin position="247"/>
        <end position="291"/>
    </location>
</feature>
<dbReference type="SMART" id="SM00091">
    <property type="entry name" value="PAS"/>
    <property type="match status" value="3"/>
</dbReference>
<accession>A0A1W1BPN3</accession>
<dbReference type="SMART" id="SM00267">
    <property type="entry name" value="GGDEF"/>
    <property type="match status" value="1"/>
</dbReference>
<proteinExistence type="predicted"/>
<dbReference type="InterPro" id="IPR000700">
    <property type="entry name" value="PAS-assoc_C"/>
</dbReference>
<dbReference type="EMBL" id="FPHK01000016">
    <property type="protein sequence ID" value="SFV55484.1"/>
    <property type="molecule type" value="Genomic_DNA"/>
</dbReference>
<dbReference type="Gene3D" id="3.30.450.20">
    <property type="entry name" value="PAS domain"/>
    <property type="match status" value="2"/>
</dbReference>
<dbReference type="Gene3D" id="3.30.70.270">
    <property type="match status" value="1"/>
</dbReference>
<dbReference type="PROSITE" id="PS50112">
    <property type="entry name" value="PAS"/>
    <property type="match status" value="1"/>
</dbReference>
<dbReference type="AlphaFoldDB" id="A0A1W1BPN3"/>
<dbReference type="NCBIfam" id="TIGR00229">
    <property type="entry name" value="sensory_box"/>
    <property type="match status" value="2"/>
</dbReference>
<dbReference type="InterPro" id="IPR052163">
    <property type="entry name" value="DGC-Regulatory_Protein"/>
</dbReference>
<dbReference type="FunFam" id="3.30.70.270:FF:000001">
    <property type="entry name" value="Diguanylate cyclase domain protein"/>
    <property type="match status" value="1"/>
</dbReference>
<feature type="domain" description="GGDEF" evidence="3">
    <location>
        <begin position="404"/>
        <end position="531"/>
    </location>
</feature>
<dbReference type="NCBIfam" id="TIGR00254">
    <property type="entry name" value="GGDEF"/>
    <property type="match status" value="1"/>
</dbReference>
<evidence type="ECO:0000313" key="4">
    <source>
        <dbReference type="EMBL" id="SFV55484.1"/>
    </source>
</evidence>
<organism evidence="4">
    <name type="scientific">hydrothermal vent metagenome</name>
    <dbReference type="NCBI Taxonomy" id="652676"/>
    <lineage>
        <taxon>unclassified sequences</taxon>
        <taxon>metagenomes</taxon>
        <taxon>ecological metagenomes</taxon>
    </lineage>
</organism>
<name>A0A1W1BPN3_9ZZZZ</name>
<dbReference type="CDD" id="cd01949">
    <property type="entry name" value="GGDEF"/>
    <property type="match status" value="1"/>
</dbReference>
<dbReference type="SUPFAM" id="SSF55073">
    <property type="entry name" value="Nucleotide cyclase"/>
    <property type="match status" value="1"/>
</dbReference>
<evidence type="ECO:0000259" key="2">
    <source>
        <dbReference type="PROSITE" id="PS50113"/>
    </source>
</evidence>
<dbReference type="InterPro" id="IPR043128">
    <property type="entry name" value="Rev_trsase/Diguanyl_cyclase"/>
</dbReference>
<evidence type="ECO:0000259" key="1">
    <source>
        <dbReference type="PROSITE" id="PS50112"/>
    </source>
</evidence>
<reference evidence="4" key="1">
    <citation type="submission" date="2016-10" db="EMBL/GenBank/DDBJ databases">
        <authorList>
            <person name="de Groot N.N."/>
        </authorList>
    </citation>
    <scope>NUCLEOTIDE SEQUENCE</scope>
</reference>
<sequence>MKNSKKFNLSIDDIPSDVFVCRFIDGKFTIVDANDIALRTIDISKKLLIGKDILSIFQDLQGQESELLTILRKAQNSSQIFTFNIPCYIHDNLCRWHKGSVKSLCNGDLILYYKNIEREKELEIEELQYQLALISEAPYVGICIYDDKFLYINQVLKDILGYSYEELEHLTPIDLVEVKNKEVYEKNLYDRLLGKNFETAYVDVKLRKKDGSAIYTRLCVKTIKYRGKYRAFASIIDITDIVIQEQKTKRLAQAFEQTDDMLLITDLEGKIIYVNNRVVEKMGYSKEELLGHKTSIFKSGKHSQRFYKRLWYTILRGQKYVNTIINKTKRGKLIYVESTITPVFDKEGTLESFVATAKDITYQIKTKKKLQNLAMLDSLTKVLNRYALNKEIDRFIAMKERYDLIFSVLMFDIDYFKKINDTYGHYSGDVVLKNTTQLLSKNIRNVDKVGRWGGEEFIVILHATSQDKAIKKAEEFRKLIENNTIDSKYKITVSIGVTSYKQNDTKNVLLARVDKALYKAKEEGRNRVVAL</sequence>
<gene>
    <name evidence="4" type="ORF">MNB_SM-6-1554</name>
</gene>
<dbReference type="PANTHER" id="PTHR46663">
    <property type="entry name" value="DIGUANYLATE CYCLASE DGCT-RELATED"/>
    <property type="match status" value="1"/>
</dbReference>
<protein>
    <submittedName>
        <fullName evidence="4">Diguanylate cyclase/phosphodiesterase (GGDEF &amp; EAL domains) with PAS/PAC sensor(S)</fullName>
    </submittedName>
</protein>
<dbReference type="InterPro" id="IPR035965">
    <property type="entry name" value="PAS-like_dom_sf"/>
</dbReference>
<dbReference type="InterPro" id="IPR029787">
    <property type="entry name" value="Nucleotide_cyclase"/>
</dbReference>
<dbReference type="Pfam" id="PF00990">
    <property type="entry name" value="GGDEF"/>
    <property type="match status" value="1"/>
</dbReference>
<dbReference type="SUPFAM" id="SSF55785">
    <property type="entry name" value="PYP-like sensor domain (PAS domain)"/>
    <property type="match status" value="2"/>
</dbReference>
<dbReference type="InterPro" id="IPR000014">
    <property type="entry name" value="PAS"/>
</dbReference>
<evidence type="ECO:0000259" key="3">
    <source>
        <dbReference type="PROSITE" id="PS50887"/>
    </source>
</evidence>
<dbReference type="InterPro" id="IPR001610">
    <property type="entry name" value="PAC"/>
</dbReference>
<dbReference type="PANTHER" id="PTHR46663:SF2">
    <property type="entry name" value="GGDEF DOMAIN-CONTAINING PROTEIN"/>
    <property type="match status" value="1"/>
</dbReference>
<dbReference type="Pfam" id="PF13426">
    <property type="entry name" value="PAS_9"/>
    <property type="match status" value="3"/>
</dbReference>
<dbReference type="PROSITE" id="PS50887">
    <property type="entry name" value="GGDEF"/>
    <property type="match status" value="1"/>
</dbReference>
<dbReference type="CDD" id="cd00130">
    <property type="entry name" value="PAS"/>
    <property type="match status" value="3"/>
</dbReference>
<dbReference type="SMART" id="SM00086">
    <property type="entry name" value="PAC"/>
    <property type="match status" value="2"/>
</dbReference>
<dbReference type="InterPro" id="IPR000160">
    <property type="entry name" value="GGDEF_dom"/>
</dbReference>
<dbReference type="PROSITE" id="PS50113">
    <property type="entry name" value="PAC"/>
    <property type="match status" value="1"/>
</dbReference>
<feature type="domain" description="PAC" evidence="2">
    <location>
        <begin position="318"/>
        <end position="372"/>
    </location>
</feature>